<keyword evidence="4" id="KW-0067">ATP-binding</keyword>
<evidence type="ECO:0000256" key="5">
    <source>
        <dbReference type="ARBA" id="ARBA00034923"/>
    </source>
</evidence>
<dbReference type="PANTHER" id="PTHR11070">
    <property type="entry name" value="UVRD / RECB / PCRA DNA HELICASE FAMILY MEMBER"/>
    <property type="match status" value="1"/>
</dbReference>
<keyword evidence="10" id="KW-1185">Reference proteome</keyword>
<dbReference type="Pfam" id="PF08378">
    <property type="entry name" value="NERD"/>
    <property type="match status" value="1"/>
</dbReference>
<dbReference type="GO" id="GO:0043138">
    <property type="term" value="F:3'-5' DNA helicase activity"/>
    <property type="evidence" value="ECO:0007669"/>
    <property type="project" value="TreeGrafter"/>
</dbReference>
<reference evidence="9 10" key="1">
    <citation type="submission" date="2018-06" db="EMBL/GenBank/DDBJ databases">
        <authorList>
            <consortium name="Pathogen Informatics"/>
            <person name="Doyle S."/>
        </authorList>
    </citation>
    <scope>NUCLEOTIDE SEQUENCE [LARGE SCALE GENOMIC DNA]</scope>
    <source>
        <strain evidence="9 10">NCTC10717</strain>
    </source>
</reference>
<evidence type="ECO:0000259" key="8">
    <source>
        <dbReference type="Pfam" id="PF13538"/>
    </source>
</evidence>
<name>A0A380N0K8_9GAMM</name>
<dbReference type="Pfam" id="PF13361">
    <property type="entry name" value="UvrD_C"/>
    <property type="match status" value="1"/>
</dbReference>
<dbReference type="Proteomes" id="UP000254575">
    <property type="component" value="Unassembled WGS sequence"/>
</dbReference>
<evidence type="ECO:0000256" key="4">
    <source>
        <dbReference type="ARBA" id="ARBA00022840"/>
    </source>
</evidence>
<evidence type="ECO:0000313" key="10">
    <source>
        <dbReference type="Proteomes" id="UP000254575"/>
    </source>
</evidence>
<dbReference type="InterPro" id="IPR000212">
    <property type="entry name" value="DNA_helicase_UvrD/REP"/>
</dbReference>
<organism evidence="9 10">
    <name type="scientific">Suttonella indologenes</name>
    <dbReference type="NCBI Taxonomy" id="13276"/>
    <lineage>
        <taxon>Bacteria</taxon>
        <taxon>Pseudomonadati</taxon>
        <taxon>Pseudomonadota</taxon>
        <taxon>Gammaproteobacteria</taxon>
        <taxon>Cardiobacteriales</taxon>
        <taxon>Cardiobacteriaceae</taxon>
        <taxon>Suttonella</taxon>
    </lineage>
</organism>
<dbReference type="RefSeq" id="WP_115218789.1">
    <property type="nucleotide sequence ID" value="NZ_UHIA01000004.1"/>
</dbReference>
<keyword evidence="3 9" id="KW-0347">Helicase</keyword>
<protein>
    <recommendedName>
        <fullName evidence="5">DNA 3'-5' helicase II</fullName>
    </recommendedName>
</protein>
<feature type="domain" description="UvrD-like helicase C-terminal" evidence="7">
    <location>
        <begin position="400"/>
        <end position="521"/>
    </location>
</feature>
<evidence type="ECO:0000256" key="1">
    <source>
        <dbReference type="ARBA" id="ARBA00022741"/>
    </source>
</evidence>
<feature type="domain" description="NERD" evidence="6">
    <location>
        <begin position="3"/>
        <end position="90"/>
    </location>
</feature>
<gene>
    <name evidence="9" type="ORF">NCTC10717_01635</name>
</gene>
<dbReference type="SUPFAM" id="SSF52540">
    <property type="entry name" value="P-loop containing nucleoside triphosphate hydrolases"/>
    <property type="match status" value="1"/>
</dbReference>
<evidence type="ECO:0000259" key="7">
    <source>
        <dbReference type="Pfam" id="PF13361"/>
    </source>
</evidence>
<dbReference type="EMBL" id="UHIA01000004">
    <property type="protein sequence ID" value="SUO97816.1"/>
    <property type="molecule type" value="Genomic_DNA"/>
</dbReference>
<evidence type="ECO:0000256" key="2">
    <source>
        <dbReference type="ARBA" id="ARBA00022801"/>
    </source>
</evidence>
<dbReference type="GO" id="GO:0003677">
    <property type="term" value="F:DNA binding"/>
    <property type="evidence" value="ECO:0007669"/>
    <property type="project" value="InterPro"/>
</dbReference>
<dbReference type="PANTHER" id="PTHR11070:SF2">
    <property type="entry name" value="ATP-DEPENDENT DNA HELICASE SRS2"/>
    <property type="match status" value="1"/>
</dbReference>
<dbReference type="Pfam" id="PF13538">
    <property type="entry name" value="UvrD_C_2"/>
    <property type="match status" value="1"/>
</dbReference>
<feature type="domain" description="UvrD-like helicase C-terminal" evidence="8">
    <location>
        <begin position="543"/>
        <end position="592"/>
    </location>
</feature>
<sequence length="605" mass="69451">MTAGERRFAELLQKYLDDEYLVWYNTASLGKTRRYPDFLIFHPRYGLWCLEIKDWYMGNIKGMTKENIRLRVSETEEINNAVHPIEQARTSCLPFVDRMKKDRYLRHAHGQYQGKLLFPWGYGAVMSNWQRDKIREEAREQLENCFPPALTWYKEDLIEGGLTQDAFLSKLHDMLPYHFPVALDTAQIQRIRAHIYPEFIIGKQSILFEKQSEYPDIVKVMDIRQEQVARDLGGGHRVIHGVAGSGKTLILQHRARKLAEETQGKPVLIICYNIMLASILKSRLEDNPRIEIYHFHDWCGKLKKAYGLSIPYGDYYPDRLADAVCRAVEDDTIPSGQYHGVLIDEGHDLTADWLRTLTRMPDPDENHLLLLYDGAQTLYPGRNVSLSSVGVMARGRTRILRTNYRNSEEIHRYANRFIHHFLSDTPLPDEQNAIFDLDEKEESNDTDIIPVVGSESSGGQTGILPEMRLCTDRTQEINIIISKIKNWHKDGAAWGDIAVLYYSKKQGIELANKLRSAGIPLENPVTTEERTAYRPTPDTLLLCTIHSSKGGEFPRVIVSGINTLPDIDEEQQQTSARLLYVGFTRAQTHLCVTAARENTFTRLLS</sequence>
<dbReference type="InterPro" id="IPR027785">
    <property type="entry name" value="UvrD-like_helicase_C"/>
</dbReference>
<dbReference type="InterPro" id="IPR027417">
    <property type="entry name" value="P-loop_NTPase"/>
</dbReference>
<keyword evidence="1" id="KW-0547">Nucleotide-binding</keyword>
<dbReference type="OrthoDB" id="7066673at2"/>
<proteinExistence type="predicted"/>
<accession>A0A380N0K8</accession>
<dbReference type="GO" id="GO:0005524">
    <property type="term" value="F:ATP binding"/>
    <property type="evidence" value="ECO:0007669"/>
    <property type="project" value="UniProtKB-KW"/>
</dbReference>
<dbReference type="InterPro" id="IPR011528">
    <property type="entry name" value="NERD"/>
</dbReference>
<dbReference type="Gene3D" id="3.40.50.300">
    <property type="entry name" value="P-loop containing nucleotide triphosphate hydrolases"/>
    <property type="match status" value="2"/>
</dbReference>
<dbReference type="AlphaFoldDB" id="A0A380N0K8"/>
<evidence type="ECO:0000259" key="6">
    <source>
        <dbReference type="Pfam" id="PF08378"/>
    </source>
</evidence>
<dbReference type="GO" id="GO:0016787">
    <property type="term" value="F:hydrolase activity"/>
    <property type="evidence" value="ECO:0007669"/>
    <property type="project" value="UniProtKB-KW"/>
</dbReference>
<dbReference type="Pfam" id="PF13245">
    <property type="entry name" value="AAA_19"/>
    <property type="match status" value="1"/>
</dbReference>
<dbReference type="InterPro" id="IPR014017">
    <property type="entry name" value="DNA_helicase_UvrD-like_C"/>
</dbReference>
<dbReference type="GO" id="GO:0000725">
    <property type="term" value="P:recombinational repair"/>
    <property type="evidence" value="ECO:0007669"/>
    <property type="project" value="TreeGrafter"/>
</dbReference>
<keyword evidence="2" id="KW-0378">Hydrolase</keyword>
<evidence type="ECO:0000313" key="9">
    <source>
        <dbReference type="EMBL" id="SUO97816.1"/>
    </source>
</evidence>
<evidence type="ECO:0000256" key="3">
    <source>
        <dbReference type="ARBA" id="ARBA00022806"/>
    </source>
</evidence>